<gene>
    <name evidence="2" type="primary">SPX3</name>
</gene>
<accession>A0A8F2F5Q7</accession>
<organism evidence="2">
    <name type="scientific">Astragalus sinicus</name>
    <name type="common">Chinese milk vetch</name>
    <dbReference type="NCBI Taxonomy" id="47065"/>
    <lineage>
        <taxon>Eukaryota</taxon>
        <taxon>Viridiplantae</taxon>
        <taxon>Streptophyta</taxon>
        <taxon>Embryophyta</taxon>
        <taxon>Tracheophyta</taxon>
        <taxon>Spermatophyta</taxon>
        <taxon>Magnoliopsida</taxon>
        <taxon>eudicotyledons</taxon>
        <taxon>Gunneridae</taxon>
        <taxon>Pentapetalae</taxon>
        <taxon>rosids</taxon>
        <taxon>fabids</taxon>
        <taxon>Fabales</taxon>
        <taxon>Fabaceae</taxon>
        <taxon>Papilionoideae</taxon>
        <taxon>50 kb inversion clade</taxon>
        <taxon>NPAAA clade</taxon>
        <taxon>Hologalegina</taxon>
        <taxon>IRL clade</taxon>
        <taxon>Galegeae</taxon>
        <taxon>Astragalus</taxon>
    </lineage>
</organism>
<proteinExistence type="evidence at transcript level"/>
<evidence type="ECO:0000313" key="2">
    <source>
        <dbReference type="EMBL" id="QWT68765.1"/>
    </source>
</evidence>
<name>A0A8F2F5Q7_ASTSI</name>
<dbReference type="CDD" id="cd14481">
    <property type="entry name" value="SPX_AtSPX1_like"/>
    <property type="match status" value="1"/>
</dbReference>
<dbReference type="EMBL" id="MT418604">
    <property type="protein sequence ID" value="QWT68765.1"/>
    <property type="molecule type" value="mRNA"/>
</dbReference>
<dbReference type="InterPro" id="IPR031142">
    <property type="entry name" value="SPX_prot"/>
</dbReference>
<reference evidence="2" key="1">
    <citation type="submission" date="2020-04" db="EMBL/GenBank/DDBJ databases">
        <authorList>
            <person name="Guo Z."/>
            <person name="Yu Z."/>
            <person name="Li Q."/>
            <person name="Tang L."/>
            <person name="Guo T."/>
            <person name="Huang S."/>
            <person name="Mo J."/>
            <person name="Hsiang T."/>
            <person name="Luo S."/>
        </authorList>
    </citation>
    <scope>NUCLEOTIDE SEQUENCE</scope>
</reference>
<sequence length="246" mass="28812">MKFCKILKKQIEQTLPDWRDQFLSYKNLKKQLKIMCPKDAITPPRLDRDQVNHFRFLLELEIDKFNYFFLNKEEEYVIIWKELQDRVGRAIDSDTVDFMSLGREIVDLHGEMVLLENYSALNYTGLVKILKKHDKRTGALLRLPFIQEVFNQPFFETDVLNNLVKECEVILSIIFTNDWPSCQCPSTISEDIEKDECGSATTSLAEIENMENKFIRLTLSALHTLEEIRGRSSTQSIFSLSDHLHN</sequence>
<dbReference type="AlphaFoldDB" id="A0A8F2F5Q7"/>
<dbReference type="GO" id="GO:0016036">
    <property type="term" value="P:cellular response to phosphate starvation"/>
    <property type="evidence" value="ECO:0007669"/>
    <property type="project" value="InterPro"/>
</dbReference>
<evidence type="ECO:0000259" key="1">
    <source>
        <dbReference type="PROSITE" id="PS51382"/>
    </source>
</evidence>
<feature type="domain" description="SPX" evidence="1">
    <location>
        <begin position="1"/>
        <end position="147"/>
    </location>
</feature>
<dbReference type="PANTHER" id="PTHR45978:SF3">
    <property type="entry name" value="SPX DOMAIN-CONTAINING PROTEIN 1-LIKE"/>
    <property type="match status" value="1"/>
</dbReference>
<dbReference type="InterPro" id="IPR004331">
    <property type="entry name" value="SPX_dom"/>
</dbReference>
<dbReference type="PROSITE" id="PS51382">
    <property type="entry name" value="SPX"/>
    <property type="match status" value="1"/>
</dbReference>
<protein>
    <submittedName>
        <fullName evidence="2">SPX domain containing protein 3</fullName>
    </submittedName>
</protein>
<dbReference type="PANTHER" id="PTHR45978">
    <property type="entry name" value="SPX DOMAIN-CONTAINING PROTEIN 3"/>
    <property type="match status" value="1"/>
</dbReference>
<dbReference type="Pfam" id="PF03105">
    <property type="entry name" value="SPX"/>
    <property type="match status" value="1"/>
</dbReference>